<reference evidence="2" key="1">
    <citation type="journal article" date="2017" name="Nat. Microbiol.">
        <title>Global analysis of biosynthetic gene clusters reveals vast potential of secondary metabolite production in Penicillium species.</title>
        <authorList>
            <person name="Nielsen J.C."/>
            <person name="Grijseels S."/>
            <person name="Prigent S."/>
            <person name="Ji B."/>
            <person name="Dainat J."/>
            <person name="Nielsen K.F."/>
            <person name="Frisvad J.C."/>
            <person name="Workman M."/>
            <person name="Nielsen J."/>
        </authorList>
    </citation>
    <scope>NUCLEOTIDE SEQUENCE [LARGE SCALE GENOMIC DNA]</scope>
    <source>
        <strain evidence="2">IBT 29525</strain>
    </source>
</reference>
<dbReference type="Proteomes" id="UP000191612">
    <property type="component" value="Unassembled WGS sequence"/>
</dbReference>
<evidence type="ECO:0000313" key="1">
    <source>
        <dbReference type="EMBL" id="OQD99546.1"/>
    </source>
</evidence>
<dbReference type="EMBL" id="MDYO01000006">
    <property type="protein sequence ID" value="OQD99546.1"/>
    <property type="molecule type" value="Genomic_DNA"/>
</dbReference>
<dbReference type="SUPFAM" id="SSF51197">
    <property type="entry name" value="Clavaminate synthase-like"/>
    <property type="match status" value="1"/>
</dbReference>
<proteinExistence type="predicted"/>
<evidence type="ECO:0000313" key="2">
    <source>
        <dbReference type="Proteomes" id="UP000191612"/>
    </source>
</evidence>
<keyword evidence="2" id="KW-1185">Reference proteome</keyword>
<comment type="caution">
    <text evidence="1">The sequence shown here is derived from an EMBL/GenBank/DDBJ whole genome shotgun (WGS) entry which is preliminary data.</text>
</comment>
<name>A0A1V6REF4_9EURO</name>
<accession>A0A1V6REF4</accession>
<organism evidence="1 2">
    <name type="scientific">Penicillium solitum</name>
    <dbReference type="NCBI Taxonomy" id="60172"/>
    <lineage>
        <taxon>Eukaryota</taxon>
        <taxon>Fungi</taxon>
        <taxon>Dikarya</taxon>
        <taxon>Ascomycota</taxon>
        <taxon>Pezizomycotina</taxon>
        <taxon>Eurotiomycetes</taxon>
        <taxon>Eurotiomycetidae</taxon>
        <taxon>Eurotiales</taxon>
        <taxon>Aspergillaceae</taxon>
        <taxon>Penicillium</taxon>
    </lineage>
</organism>
<gene>
    <name evidence="1" type="ORF">PENSOL_c006G06000</name>
</gene>
<dbReference type="AlphaFoldDB" id="A0A1V6REF4"/>
<protein>
    <submittedName>
        <fullName evidence="1">Uncharacterized protein</fullName>
    </submittedName>
</protein>
<sequence>MSSEKYSSVSVLEGLSTTVNIKDSSPDVQLIPSPRPDLLRSVNHGDFQDDLTKDGFAVIKGVIPPERVTQYREKAKDWLLSFGTELDFEDNKTWIEKKLASSE</sequence>